<protein>
    <recommendedName>
        <fullName evidence="2">Gp42</fullName>
    </recommendedName>
</protein>
<accession>A0AAI8ZLG0</accession>
<reference evidence="1" key="1">
    <citation type="journal article" date="2014" name="Genome Announc.">
        <title>Complete Nucleotide Sequence of pVv01, a P1-Like Plasmid Prophage of Vibrio vulnificus.</title>
        <authorList>
            <person name="Hammerl J.A."/>
            <person name="Klevanskaa K."/>
            <person name="Strauch E."/>
            <person name="Hertwig S."/>
        </authorList>
    </citation>
    <scope>NUCLEOTIDE SEQUENCE</scope>
    <source>
        <strain evidence="1">48/10</strain>
    </source>
</reference>
<geneLocation type="plasmid" evidence="1">
    <name>p48/10</name>
</geneLocation>
<dbReference type="RefSeq" id="WP_032072002.1">
    <property type="nucleotide sequence ID" value="NC_025128.1"/>
</dbReference>
<sequence length="164" mass="18598">MHDPISIDQMSLVHAINRELSRQCPDIPFCPSIYNAAIKAANLVVEECAREPVKTREGMSISEWFECDDTGLSSRYMAYVIDGGATRLPMQGYEYPRDAGDFGRCVRMVRALGFEKKVFLMLTTGHEWREIANHWDELVSLYDGEQWEKLHGLLSLARNAGGVK</sequence>
<evidence type="ECO:0000313" key="1">
    <source>
        <dbReference type="EMBL" id="CDM12480.1"/>
    </source>
</evidence>
<dbReference type="AlphaFoldDB" id="A0AAI8ZLG0"/>
<evidence type="ECO:0008006" key="2">
    <source>
        <dbReference type="Google" id="ProtNLM"/>
    </source>
</evidence>
<dbReference type="EMBL" id="HG803186">
    <property type="protein sequence ID" value="CDM12480.1"/>
    <property type="molecule type" value="Genomic_DNA"/>
</dbReference>
<proteinExistence type="predicted"/>
<name>A0AAI8ZLG0_VIBVL</name>
<organism evidence="1">
    <name type="scientific">Vibrio vulnificus</name>
    <dbReference type="NCBI Taxonomy" id="672"/>
    <lineage>
        <taxon>Bacteria</taxon>
        <taxon>Pseudomonadati</taxon>
        <taxon>Pseudomonadota</taxon>
        <taxon>Gammaproteobacteria</taxon>
        <taxon>Vibrionales</taxon>
        <taxon>Vibrionaceae</taxon>
        <taxon>Vibrio</taxon>
    </lineage>
</organism>
<keyword evidence="1" id="KW-0614">Plasmid</keyword>
<reference evidence="1" key="2">
    <citation type="submission" date="2014-01" db="EMBL/GenBank/DDBJ databases">
        <authorList>
            <person name="Hammerl J."/>
        </authorList>
    </citation>
    <scope>NUCLEOTIDE SEQUENCE</scope>
    <source>
        <strain evidence="1">48/10</strain>
        <plasmid evidence="1">p48/10</plasmid>
    </source>
</reference>